<dbReference type="EMBL" id="KZ451940">
    <property type="protein sequence ID" value="PKA60183.1"/>
    <property type="molecule type" value="Genomic_DNA"/>
</dbReference>
<dbReference type="PROSITE" id="PS50089">
    <property type="entry name" value="ZF_RING_2"/>
    <property type="match status" value="1"/>
</dbReference>
<evidence type="ECO:0000313" key="6">
    <source>
        <dbReference type="EMBL" id="PKA60183.1"/>
    </source>
</evidence>
<organism evidence="6 7">
    <name type="scientific">Apostasia shenzhenica</name>
    <dbReference type="NCBI Taxonomy" id="1088818"/>
    <lineage>
        <taxon>Eukaryota</taxon>
        <taxon>Viridiplantae</taxon>
        <taxon>Streptophyta</taxon>
        <taxon>Embryophyta</taxon>
        <taxon>Tracheophyta</taxon>
        <taxon>Spermatophyta</taxon>
        <taxon>Magnoliopsida</taxon>
        <taxon>Liliopsida</taxon>
        <taxon>Asparagales</taxon>
        <taxon>Orchidaceae</taxon>
        <taxon>Apostasioideae</taxon>
        <taxon>Apostasia</taxon>
    </lineage>
</organism>
<dbReference type="GO" id="GO:0016567">
    <property type="term" value="P:protein ubiquitination"/>
    <property type="evidence" value="ECO:0007669"/>
    <property type="project" value="TreeGrafter"/>
</dbReference>
<dbReference type="GO" id="GO:0061630">
    <property type="term" value="F:ubiquitin protein ligase activity"/>
    <property type="evidence" value="ECO:0007669"/>
    <property type="project" value="TreeGrafter"/>
</dbReference>
<dbReference type="OrthoDB" id="8062037at2759"/>
<sequence>MGLRFLLSPANMIPKMAHHLPPPPRYNGLRLSGANPSQAAAATAESVKSRMPAVEYQSFVKRDSCGGGVGEPAAACAVCLKPLEPRDEVRDLGSCRHPFHVVCIDRWIDMGRLSCPLCRALLLPAAHRRSSSAAGPLALLKLLVTRPNAVYSI</sequence>
<dbReference type="Gene3D" id="3.30.40.10">
    <property type="entry name" value="Zinc/RING finger domain, C3HC4 (zinc finger)"/>
    <property type="match status" value="1"/>
</dbReference>
<dbReference type="GO" id="GO:0008270">
    <property type="term" value="F:zinc ion binding"/>
    <property type="evidence" value="ECO:0007669"/>
    <property type="project" value="UniProtKB-KW"/>
</dbReference>
<keyword evidence="2 4" id="KW-0863">Zinc-finger</keyword>
<dbReference type="PANTHER" id="PTHR45969:SF81">
    <property type="entry name" value="OS08G0157400 PROTEIN"/>
    <property type="match status" value="1"/>
</dbReference>
<dbReference type="InterPro" id="IPR001841">
    <property type="entry name" value="Znf_RING"/>
</dbReference>
<evidence type="ECO:0000256" key="4">
    <source>
        <dbReference type="PROSITE-ProRule" id="PRU00175"/>
    </source>
</evidence>
<feature type="domain" description="RING-type" evidence="5">
    <location>
        <begin position="76"/>
        <end position="119"/>
    </location>
</feature>
<dbReference type="InterPro" id="IPR013083">
    <property type="entry name" value="Znf_RING/FYVE/PHD"/>
</dbReference>
<proteinExistence type="predicted"/>
<dbReference type="Pfam" id="PF13639">
    <property type="entry name" value="zf-RING_2"/>
    <property type="match status" value="1"/>
</dbReference>
<accession>A0A2I0AXB3</accession>
<dbReference type="Proteomes" id="UP000236161">
    <property type="component" value="Unassembled WGS sequence"/>
</dbReference>
<evidence type="ECO:0000313" key="7">
    <source>
        <dbReference type="Proteomes" id="UP000236161"/>
    </source>
</evidence>
<dbReference type="STRING" id="1088818.A0A2I0AXB3"/>
<dbReference type="PANTHER" id="PTHR45969">
    <property type="entry name" value="RING ZINC FINGER PROTEIN-RELATED"/>
    <property type="match status" value="1"/>
</dbReference>
<keyword evidence="3" id="KW-0862">Zinc</keyword>
<gene>
    <name evidence="6" type="primary">RHA1B</name>
    <name evidence="6" type="ORF">AXF42_Ash021194</name>
</gene>
<evidence type="ECO:0000256" key="2">
    <source>
        <dbReference type="ARBA" id="ARBA00022771"/>
    </source>
</evidence>
<protein>
    <submittedName>
        <fullName evidence="6">E3 ubiquitin-protein ligase RHA1B</fullName>
    </submittedName>
</protein>
<evidence type="ECO:0000256" key="1">
    <source>
        <dbReference type="ARBA" id="ARBA00022723"/>
    </source>
</evidence>
<reference evidence="6 7" key="1">
    <citation type="journal article" date="2017" name="Nature">
        <title>The Apostasia genome and the evolution of orchids.</title>
        <authorList>
            <person name="Zhang G.Q."/>
            <person name="Liu K.W."/>
            <person name="Li Z."/>
            <person name="Lohaus R."/>
            <person name="Hsiao Y.Y."/>
            <person name="Niu S.C."/>
            <person name="Wang J.Y."/>
            <person name="Lin Y.C."/>
            <person name="Xu Q."/>
            <person name="Chen L.J."/>
            <person name="Yoshida K."/>
            <person name="Fujiwara S."/>
            <person name="Wang Z.W."/>
            <person name="Zhang Y.Q."/>
            <person name="Mitsuda N."/>
            <person name="Wang M."/>
            <person name="Liu G.H."/>
            <person name="Pecoraro L."/>
            <person name="Huang H.X."/>
            <person name="Xiao X.J."/>
            <person name="Lin M."/>
            <person name="Wu X.Y."/>
            <person name="Wu W.L."/>
            <person name="Chen Y.Y."/>
            <person name="Chang S.B."/>
            <person name="Sakamoto S."/>
            <person name="Ohme-Takagi M."/>
            <person name="Yagi M."/>
            <person name="Zeng S.J."/>
            <person name="Shen C.Y."/>
            <person name="Yeh C.M."/>
            <person name="Luo Y.B."/>
            <person name="Tsai W.C."/>
            <person name="Van de Peer Y."/>
            <person name="Liu Z.J."/>
        </authorList>
    </citation>
    <scope>NUCLEOTIDE SEQUENCE [LARGE SCALE GENOMIC DNA]</scope>
    <source>
        <strain evidence="7">cv. Shenzhen</strain>
        <tissue evidence="6">Stem</tissue>
    </source>
</reference>
<name>A0A2I0AXB3_9ASPA</name>
<keyword evidence="1" id="KW-0479">Metal-binding</keyword>
<dbReference type="SUPFAM" id="SSF57850">
    <property type="entry name" value="RING/U-box"/>
    <property type="match status" value="1"/>
</dbReference>
<dbReference type="SMART" id="SM00184">
    <property type="entry name" value="RING"/>
    <property type="match status" value="1"/>
</dbReference>
<dbReference type="AlphaFoldDB" id="A0A2I0AXB3"/>
<evidence type="ECO:0000259" key="5">
    <source>
        <dbReference type="PROSITE" id="PS50089"/>
    </source>
</evidence>
<evidence type="ECO:0000256" key="3">
    <source>
        <dbReference type="ARBA" id="ARBA00022833"/>
    </source>
</evidence>
<keyword evidence="7" id="KW-1185">Reference proteome</keyword>